<proteinExistence type="predicted"/>
<dbReference type="PANTHER" id="PTHR46546">
    <property type="entry name" value="SHEWANELLA-LIKE PROTEIN PHOSPHATASE 1"/>
    <property type="match status" value="1"/>
</dbReference>
<gene>
    <name evidence="2" type="ORF">E6K72_13340</name>
</gene>
<dbReference type="Proteomes" id="UP000317716">
    <property type="component" value="Unassembled WGS sequence"/>
</dbReference>
<comment type="caution">
    <text evidence="2">The sequence shown here is derived from an EMBL/GenBank/DDBJ whole genome shotgun (WGS) entry which is preliminary data.</text>
</comment>
<dbReference type="PANTHER" id="PTHR46546:SF4">
    <property type="entry name" value="SHEWANELLA-LIKE PROTEIN PHOSPHATASE 1"/>
    <property type="match status" value="1"/>
</dbReference>
<evidence type="ECO:0000259" key="1">
    <source>
        <dbReference type="Pfam" id="PF00149"/>
    </source>
</evidence>
<dbReference type="GO" id="GO:0016787">
    <property type="term" value="F:hydrolase activity"/>
    <property type="evidence" value="ECO:0007669"/>
    <property type="project" value="InterPro"/>
</dbReference>
<dbReference type="Pfam" id="PF00149">
    <property type="entry name" value="Metallophos"/>
    <property type="match status" value="1"/>
</dbReference>
<dbReference type="SUPFAM" id="SSF56300">
    <property type="entry name" value="Metallo-dependent phosphatases"/>
    <property type="match status" value="1"/>
</dbReference>
<sequence length="317" mass="34787">MADRDNEWDVQPAPSRVVAIGDLHGDVRAFGAIGRACGLVDEDGGWTGGSAHVVLMGDLMGGDDSRLLIHAVMRLEREARGAGGRVHTLIGNYDLLPVLGRLRRLTRKERRSYGKNDFRKDGPYSEWLRSRPTIVKIGSTVFVHAGLGRRVLETGPGDVNAQVRAWIAYDQGVGPKPPGETRWTVDENYGPMWTRAFKARGGRLNPGPSKKAMREILDGLGAERMVLGHAPTRTGIVTEHPHYGDSVVMVDTSISDDRRGRLGALVIERGALATVYAEDRADGEALREREKREAGRPPAFFARLRQAVARLFGGRRA</sequence>
<protein>
    <recommendedName>
        <fullName evidence="1">Calcineurin-like phosphoesterase domain-containing protein</fullName>
    </recommendedName>
</protein>
<evidence type="ECO:0000313" key="3">
    <source>
        <dbReference type="Proteomes" id="UP000317716"/>
    </source>
</evidence>
<dbReference type="EMBL" id="VBOS01000495">
    <property type="protein sequence ID" value="TMQ48124.1"/>
    <property type="molecule type" value="Genomic_DNA"/>
</dbReference>
<reference evidence="2 3" key="1">
    <citation type="journal article" date="2019" name="Nat. Microbiol.">
        <title>Mediterranean grassland soil C-N compound turnover is dependent on rainfall and depth, and is mediated by genomically divergent microorganisms.</title>
        <authorList>
            <person name="Diamond S."/>
            <person name="Andeer P.F."/>
            <person name="Li Z."/>
            <person name="Crits-Christoph A."/>
            <person name="Burstein D."/>
            <person name="Anantharaman K."/>
            <person name="Lane K.R."/>
            <person name="Thomas B.C."/>
            <person name="Pan C."/>
            <person name="Northen T.R."/>
            <person name="Banfield J.F."/>
        </authorList>
    </citation>
    <scope>NUCLEOTIDE SEQUENCE [LARGE SCALE GENOMIC DNA]</scope>
    <source>
        <strain evidence="2">WS_2</strain>
    </source>
</reference>
<dbReference type="InterPro" id="IPR004843">
    <property type="entry name" value="Calcineurin-like_PHP"/>
</dbReference>
<evidence type="ECO:0000313" key="2">
    <source>
        <dbReference type="EMBL" id="TMQ48124.1"/>
    </source>
</evidence>
<feature type="domain" description="Calcineurin-like phosphoesterase" evidence="1">
    <location>
        <begin position="16"/>
        <end position="229"/>
    </location>
</feature>
<organism evidence="2 3">
    <name type="scientific">Eiseniibacteriota bacterium</name>
    <dbReference type="NCBI Taxonomy" id="2212470"/>
    <lineage>
        <taxon>Bacteria</taxon>
        <taxon>Candidatus Eiseniibacteriota</taxon>
    </lineage>
</organism>
<dbReference type="Gene3D" id="3.60.21.10">
    <property type="match status" value="1"/>
</dbReference>
<accession>A0A538S9S5</accession>
<dbReference type="AlphaFoldDB" id="A0A538S9S5"/>
<name>A0A538S9S5_UNCEI</name>
<dbReference type="InterPro" id="IPR029052">
    <property type="entry name" value="Metallo-depent_PP-like"/>
</dbReference>